<protein>
    <submittedName>
        <fullName evidence="2">Choline binding protein A</fullName>
    </submittedName>
</protein>
<evidence type="ECO:0000313" key="3">
    <source>
        <dbReference type="Proteomes" id="UP000298653"/>
    </source>
</evidence>
<dbReference type="PROSITE" id="PS50853">
    <property type="entry name" value="FN3"/>
    <property type="match status" value="1"/>
</dbReference>
<organism evidence="2 3">
    <name type="scientific">Anaerostipes rhamnosivorans</name>
    <dbReference type="NCBI Taxonomy" id="1229621"/>
    <lineage>
        <taxon>Bacteria</taxon>
        <taxon>Bacillati</taxon>
        <taxon>Bacillota</taxon>
        <taxon>Clostridia</taxon>
        <taxon>Lachnospirales</taxon>
        <taxon>Lachnospiraceae</taxon>
        <taxon>Anaerostipes</taxon>
    </lineage>
</organism>
<dbReference type="InterPro" id="IPR036116">
    <property type="entry name" value="FN3_sf"/>
</dbReference>
<dbReference type="OrthoDB" id="2036332at2"/>
<evidence type="ECO:0000259" key="1">
    <source>
        <dbReference type="PROSITE" id="PS50853"/>
    </source>
</evidence>
<sequence length="127" mass="14416">MTVRGTGKAVVKASVPKSGIYGSASKNITVTITPKRPAVQAKNIKKKKLQISWKRNKRASGYVIYVASNSKFKKLKKYTVKRTLSKKIVSKLKKGNKYWIRMRAYKTADGKKIYSSYSKTKAVKIRR</sequence>
<feature type="domain" description="Fibronectin type-III" evidence="1">
    <location>
        <begin position="33"/>
        <end position="127"/>
    </location>
</feature>
<dbReference type="InterPro" id="IPR013783">
    <property type="entry name" value="Ig-like_fold"/>
</dbReference>
<proteinExistence type="predicted"/>
<dbReference type="Proteomes" id="UP000298653">
    <property type="component" value="Chromosome"/>
</dbReference>
<evidence type="ECO:0000313" key="2">
    <source>
        <dbReference type="EMBL" id="QCP35472.1"/>
    </source>
</evidence>
<dbReference type="SUPFAM" id="SSF49265">
    <property type="entry name" value="Fibronectin type III"/>
    <property type="match status" value="1"/>
</dbReference>
<keyword evidence="3" id="KW-1185">Reference proteome</keyword>
<accession>A0A4P8ICK4</accession>
<dbReference type="InterPro" id="IPR003961">
    <property type="entry name" value="FN3_dom"/>
</dbReference>
<dbReference type="EMBL" id="CP040058">
    <property type="protein sequence ID" value="QCP35472.1"/>
    <property type="molecule type" value="Genomic_DNA"/>
</dbReference>
<name>A0A4P8ICK4_9FIRM</name>
<dbReference type="KEGG" id="arf:AR1Y2_2018"/>
<dbReference type="CDD" id="cd00063">
    <property type="entry name" value="FN3"/>
    <property type="match status" value="1"/>
</dbReference>
<dbReference type="Gene3D" id="2.60.40.10">
    <property type="entry name" value="Immunoglobulins"/>
    <property type="match status" value="1"/>
</dbReference>
<gene>
    <name evidence="2" type="ORF">AR1Y2_2018</name>
</gene>
<dbReference type="RefSeq" id="WP_137328851.1">
    <property type="nucleotide sequence ID" value="NZ_CP040058.1"/>
</dbReference>
<reference evidence="2 3" key="1">
    <citation type="submission" date="2019-05" db="EMBL/GenBank/DDBJ databases">
        <title>Complete genome sequencing of Anaerostipes rhamnosivorans.</title>
        <authorList>
            <person name="Bui T.P.N."/>
            <person name="de Vos W.M."/>
        </authorList>
    </citation>
    <scope>NUCLEOTIDE SEQUENCE [LARGE SCALE GENOMIC DNA]</scope>
    <source>
        <strain evidence="2 3">1y2</strain>
    </source>
</reference>
<dbReference type="AlphaFoldDB" id="A0A4P8ICK4"/>